<dbReference type="GO" id="GO:0031012">
    <property type="term" value="C:extracellular matrix"/>
    <property type="evidence" value="ECO:0007669"/>
    <property type="project" value="TreeGrafter"/>
</dbReference>
<evidence type="ECO:0000256" key="4">
    <source>
        <dbReference type="PIRSR" id="PIRSR601820-1"/>
    </source>
</evidence>
<name>A0A8K1EEW1_HALDI</name>
<feature type="chain" id="PRO_5035467506" evidence="6">
    <location>
        <begin position="23"/>
        <end position="155"/>
    </location>
</feature>
<dbReference type="GO" id="GO:0046872">
    <property type="term" value="F:metal ion binding"/>
    <property type="evidence" value="ECO:0007669"/>
    <property type="project" value="UniProtKB-KW"/>
</dbReference>
<evidence type="ECO:0000256" key="3">
    <source>
        <dbReference type="ARBA" id="ARBA00023157"/>
    </source>
</evidence>
<dbReference type="GO" id="GO:0005615">
    <property type="term" value="C:extracellular space"/>
    <property type="evidence" value="ECO:0007669"/>
    <property type="project" value="TreeGrafter"/>
</dbReference>
<evidence type="ECO:0000256" key="1">
    <source>
        <dbReference type="ARBA" id="ARBA00004613"/>
    </source>
</evidence>
<comment type="subcellular location">
    <subcellularLocation>
        <location evidence="1">Secreted</location>
    </subcellularLocation>
</comment>
<dbReference type="SUPFAM" id="SSF50242">
    <property type="entry name" value="TIMP-like"/>
    <property type="match status" value="1"/>
</dbReference>
<dbReference type="AlphaFoldDB" id="A0A8K1EEW1"/>
<feature type="domain" description="NTR" evidence="7">
    <location>
        <begin position="23"/>
        <end position="155"/>
    </location>
</feature>
<keyword evidence="2" id="KW-0964">Secreted</keyword>
<organism evidence="8">
    <name type="scientific">Haliotis discus discus</name>
    <name type="common">disc abalone</name>
    <dbReference type="NCBI Taxonomy" id="91233"/>
    <lineage>
        <taxon>Eukaryota</taxon>
        <taxon>Metazoa</taxon>
        <taxon>Spiralia</taxon>
        <taxon>Lophotrochozoa</taxon>
        <taxon>Mollusca</taxon>
        <taxon>Gastropoda</taxon>
        <taxon>Vetigastropoda</taxon>
        <taxon>Lepetellida</taxon>
        <taxon>Haliotoidea</taxon>
        <taxon>Haliotidae</taxon>
        <taxon>Haliotis</taxon>
    </lineage>
</organism>
<dbReference type="PROSITE" id="PS50189">
    <property type="entry name" value="NTR"/>
    <property type="match status" value="1"/>
</dbReference>
<sequence length="155" mass="17728">MEFSPAVLFVMAMLSVVMETEGCMCEFLSLREYFCQADFAVKAIPSNWTTDNDLEAAKSTFTLNILHSYKMPSFLANETEITVSSWESDGLCGINPGRPSYGQQHQRTHRPIFITGEVREDGTLWTQLCSHIALSWRWIPKPQRRTIKKFPNLTC</sequence>
<dbReference type="GO" id="GO:0051045">
    <property type="term" value="P:negative regulation of membrane protein ectodomain proteolysis"/>
    <property type="evidence" value="ECO:0007669"/>
    <property type="project" value="TreeGrafter"/>
</dbReference>
<dbReference type="PANTHER" id="PTHR11844:SF33">
    <property type="entry name" value="TISSUE INHIBITOR OF METALLOPROTEINASE"/>
    <property type="match status" value="1"/>
</dbReference>
<keyword evidence="3 5" id="KW-1015">Disulfide bond</keyword>
<dbReference type="GO" id="GO:0008191">
    <property type="term" value="F:metalloendopeptidase inhibitor activity"/>
    <property type="evidence" value="ECO:0007669"/>
    <property type="project" value="InterPro"/>
</dbReference>
<reference evidence="8" key="1">
    <citation type="submission" date="2019-10" db="EMBL/GenBank/DDBJ databases">
        <authorList>
            <person name="Lee J."/>
            <person name="Lee S."/>
        </authorList>
    </citation>
    <scope>NUCLEOTIDE SEQUENCE</scope>
</reference>
<feature type="disulfide bond" evidence="5">
    <location>
        <begin position="23"/>
        <end position="92"/>
    </location>
</feature>
<evidence type="ECO:0000256" key="6">
    <source>
        <dbReference type="SAM" id="SignalP"/>
    </source>
</evidence>
<dbReference type="GO" id="GO:0002020">
    <property type="term" value="F:protease binding"/>
    <property type="evidence" value="ECO:0007669"/>
    <property type="project" value="TreeGrafter"/>
</dbReference>
<dbReference type="Pfam" id="PF00965">
    <property type="entry name" value="TIMP"/>
    <property type="match status" value="1"/>
</dbReference>
<keyword evidence="4" id="KW-0862">Zinc</keyword>
<evidence type="ECO:0000256" key="5">
    <source>
        <dbReference type="PIRSR" id="PIRSR601820-3"/>
    </source>
</evidence>
<feature type="signal peptide" evidence="6">
    <location>
        <begin position="1"/>
        <end position="22"/>
    </location>
</feature>
<evidence type="ECO:0000313" key="8">
    <source>
        <dbReference type="EMBL" id="QSW03549.1"/>
    </source>
</evidence>
<dbReference type="InterPro" id="IPR001134">
    <property type="entry name" value="Netrin_domain"/>
</dbReference>
<dbReference type="EMBL" id="MN562483">
    <property type="protein sequence ID" value="QSW03549.1"/>
    <property type="molecule type" value="mRNA"/>
</dbReference>
<dbReference type="InterPro" id="IPR008993">
    <property type="entry name" value="TIMP-like_OB-fold"/>
</dbReference>
<feature type="disulfide bond" evidence="5">
    <location>
        <begin position="25"/>
        <end position="129"/>
    </location>
</feature>
<keyword evidence="6" id="KW-0732">Signal</keyword>
<evidence type="ECO:0000256" key="2">
    <source>
        <dbReference type="ARBA" id="ARBA00022525"/>
    </source>
</evidence>
<dbReference type="InterPro" id="IPR001820">
    <property type="entry name" value="TIMP"/>
</dbReference>
<dbReference type="Gene3D" id="2.40.50.120">
    <property type="match status" value="1"/>
</dbReference>
<evidence type="ECO:0000259" key="7">
    <source>
        <dbReference type="PROSITE" id="PS50189"/>
    </source>
</evidence>
<keyword evidence="4" id="KW-0479">Metal-binding</keyword>
<proteinExistence type="evidence at transcript level"/>
<dbReference type="PANTHER" id="PTHR11844">
    <property type="entry name" value="METALLOPROTEASE INHIBITOR"/>
    <property type="match status" value="1"/>
</dbReference>
<protein>
    <submittedName>
        <fullName evidence="8">Tissue inhibitor of metalloproteinase</fullName>
    </submittedName>
</protein>
<accession>A0A8K1EEW1</accession>
<feature type="binding site" evidence="4">
    <location>
        <position position="23"/>
    </location>
    <ligand>
        <name>Zn(2+)</name>
        <dbReference type="ChEBI" id="CHEBI:29105"/>
        <note>ligand shared with metalloproteinase partner</note>
    </ligand>
</feature>